<accession>S2E612</accession>
<feature type="transmembrane region" description="Helical" evidence="1">
    <location>
        <begin position="6"/>
        <end position="26"/>
    </location>
</feature>
<proteinExistence type="predicted"/>
<evidence type="ECO:0000313" key="2">
    <source>
        <dbReference type="EMBL" id="EOZ97713.1"/>
    </source>
</evidence>
<keyword evidence="1" id="KW-0472">Membrane</keyword>
<comment type="caution">
    <text evidence="2">The sequence shown here is derived from an EMBL/GenBank/DDBJ whole genome shotgun (WGS) entry which is preliminary data.</text>
</comment>
<evidence type="ECO:0000313" key="3">
    <source>
        <dbReference type="Proteomes" id="UP000006073"/>
    </source>
</evidence>
<keyword evidence="1" id="KW-1133">Transmembrane helix</keyword>
<gene>
    <name evidence="2" type="ORF">A33Q_1686</name>
</gene>
<dbReference type="AlphaFoldDB" id="S2E612"/>
<keyword evidence="1" id="KW-0812">Transmembrane</keyword>
<dbReference type="EMBL" id="ALWO02000028">
    <property type="protein sequence ID" value="EOZ97713.1"/>
    <property type="molecule type" value="Genomic_DNA"/>
</dbReference>
<evidence type="ECO:0000256" key="1">
    <source>
        <dbReference type="SAM" id="Phobius"/>
    </source>
</evidence>
<organism evidence="2 3">
    <name type="scientific">Indibacter alkaliphilus (strain CCUG 57479 / KCTC 22604 / LW1)</name>
    <dbReference type="NCBI Taxonomy" id="1189612"/>
    <lineage>
        <taxon>Bacteria</taxon>
        <taxon>Pseudomonadati</taxon>
        <taxon>Bacteroidota</taxon>
        <taxon>Cytophagia</taxon>
        <taxon>Cytophagales</taxon>
        <taxon>Cyclobacteriaceae</taxon>
    </lineage>
</organism>
<keyword evidence="3" id="KW-1185">Reference proteome</keyword>
<reference evidence="2 3" key="1">
    <citation type="journal article" date="2013" name="Genome Announc.">
        <title>Draft Genome Sequence of Indibacter alkaliphilus Strain LW1T, Isolated from Lonar Lake, a Haloalkaline Lake in the Buldana District of Maharashtra, India.</title>
        <authorList>
            <person name="Singh A."/>
            <person name="Kumar Jangir P."/>
            <person name="Sharma R."/>
            <person name="Singh A."/>
            <person name="Kumar Pinnaka A."/>
            <person name="Shivaji S."/>
        </authorList>
    </citation>
    <scope>NUCLEOTIDE SEQUENCE [LARGE SCALE GENOMIC DNA]</scope>
    <source>
        <strain evidence="3">CCUG 57479 / KCTC 22604 / LW1</strain>
    </source>
</reference>
<protein>
    <submittedName>
        <fullName evidence="2">Uncharacterized protein</fullName>
    </submittedName>
</protein>
<sequence length="42" mass="4974">MIATLLYLLLMVGLVIILGFILLIIIREGVKSWKFIFRKRRL</sequence>
<name>S2E612_INDAL</name>
<dbReference type="Proteomes" id="UP000006073">
    <property type="component" value="Unassembled WGS sequence"/>
</dbReference>